<evidence type="ECO:0000256" key="1">
    <source>
        <dbReference type="SAM" id="Phobius"/>
    </source>
</evidence>
<dbReference type="RefSeq" id="WP_260430819.1">
    <property type="nucleotide sequence ID" value="NZ_JACGXA010000001.1"/>
</dbReference>
<reference evidence="2 3" key="1">
    <citation type="submission" date="2020-07" db="EMBL/GenBank/DDBJ databases">
        <title>Sequencing the genomes of 1000 actinobacteria strains.</title>
        <authorList>
            <person name="Klenk H.-P."/>
        </authorList>
    </citation>
    <scope>NUCLEOTIDE SEQUENCE [LARGE SCALE GENOMIC DNA]</scope>
    <source>
        <strain evidence="2 3">DSM 21349</strain>
    </source>
</reference>
<organism evidence="2 3">
    <name type="scientific">Nocardioides ginsengisegetis</name>
    <dbReference type="NCBI Taxonomy" id="661491"/>
    <lineage>
        <taxon>Bacteria</taxon>
        <taxon>Bacillati</taxon>
        <taxon>Actinomycetota</taxon>
        <taxon>Actinomycetes</taxon>
        <taxon>Propionibacteriales</taxon>
        <taxon>Nocardioidaceae</taxon>
        <taxon>Nocardioides</taxon>
    </lineage>
</organism>
<keyword evidence="3" id="KW-1185">Reference proteome</keyword>
<accession>A0A7W3IWB0</accession>
<dbReference type="Proteomes" id="UP000580910">
    <property type="component" value="Unassembled WGS sequence"/>
</dbReference>
<feature type="transmembrane region" description="Helical" evidence="1">
    <location>
        <begin position="20"/>
        <end position="40"/>
    </location>
</feature>
<dbReference type="AlphaFoldDB" id="A0A7W3IWB0"/>
<comment type="caution">
    <text evidence="2">The sequence shown here is derived from an EMBL/GenBank/DDBJ whole genome shotgun (WGS) entry which is preliminary data.</text>
</comment>
<evidence type="ECO:0000313" key="2">
    <source>
        <dbReference type="EMBL" id="MBA8801811.1"/>
    </source>
</evidence>
<gene>
    <name evidence="2" type="ORF">FB382_000102</name>
</gene>
<keyword evidence="1" id="KW-1133">Transmembrane helix</keyword>
<protein>
    <submittedName>
        <fullName evidence="2">Uncharacterized protein</fullName>
    </submittedName>
</protein>
<sequence>MSSRRRSANPVVEHRRRTMVFNALIALMAVITAYLVFRALTM</sequence>
<evidence type="ECO:0000313" key="3">
    <source>
        <dbReference type="Proteomes" id="UP000580910"/>
    </source>
</evidence>
<name>A0A7W3IWB0_9ACTN</name>
<dbReference type="EMBL" id="JACGXA010000001">
    <property type="protein sequence ID" value="MBA8801811.1"/>
    <property type="molecule type" value="Genomic_DNA"/>
</dbReference>
<keyword evidence="1" id="KW-0812">Transmembrane</keyword>
<proteinExistence type="predicted"/>
<keyword evidence="1" id="KW-0472">Membrane</keyword>